<evidence type="ECO:0000256" key="17">
    <source>
        <dbReference type="SAM" id="Phobius"/>
    </source>
</evidence>
<keyword evidence="11 17" id="KW-0472">Membrane</keyword>
<feature type="transmembrane region" description="Helical" evidence="17">
    <location>
        <begin position="109"/>
        <end position="127"/>
    </location>
</feature>
<dbReference type="PROSITE" id="PS00379">
    <property type="entry name" value="CDP_ALCOHOL_P_TRANSF"/>
    <property type="match status" value="1"/>
</dbReference>
<dbReference type="InterPro" id="IPR000462">
    <property type="entry name" value="CDP-OH_P_trans"/>
</dbReference>
<name>A0ABV8UH04_9PROT</name>
<evidence type="ECO:0000256" key="9">
    <source>
        <dbReference type="ARBA" id="ARBA00022989"/>
    </source>
</evidence>
<dbReference type="PANTHER" id="PTHR14269">
    <property type="entry name" value="CDP-DIACYLGLYCEROL--GLYCEROL-3-PHOSPHATE 3-PHOSPHATIDYLTRANSFERASE-RELATED"/>
    <property type="match status" value="1"/>
</dbReference>
<evidence type="ECO:0000313" key="19">
    <source>
        <dbReference type="EMBL" id="MFC4350088.1"/>
    </source>
</evidence>
<feature type="transmembrane region" description="Helical" evidence="17">
    <location>
        <begin position="173"/>
        <end position="193"/>
    </location>
</feature>
<evidence type="ECO:0000256" key="8">
    <source>
        <dbReference type="ARBA" id="ARBA00022692"/>
    </source>
</evidence>
<feature type="region of interest" description="Disordered" evidence="16">
    <location>
        <begin position="260"/>
        <end position="285"/>
    </location>
</feature>
<evidence type="ECO:0000256" key="16">
    <source>
        <dbReference type="SAM" id="MobiDB-lite"/>
    </source>
</evidence>
<dbReference type="NCBIfam" id="TIGR00473">
    <property type="entry name" value="pssA"/>
    <property type="match status" value="1"/>
</dbReference>
<dbReference type="PANTHER" id="PTHR14269:SF61">
    <property type="entry name" value="CDP-DIACYLGLYCEROL--SERINE O-PHOSPHATIDYLTRANSFERASE"/>
    <property type="match status" value="1"/>
</dbReference>
<gene>
    <name evidence="19" type="primary">pssA</name>
    <name evidence="19" type="ORF">ACFOW6_00890</name>
</gene>
<feature type="transmembrane region" description="Helical" evidence="17">
    <location>
        <begin position="85"/>
        <end position="103"/>
    </location>
</feature>
<evidence type="ECO:0000313" key="20">
    <source>
        <dbReference type="Proteomes" id="UP001595799"/>
    </source>
</evidence>
<keyword evidence="7 15" id="KW-0808">Transferase</keyword>
<comment type="caution">
    <text evidence="19">The sequence shown here is derived from an EMBL/GenBank/DDBJ whole genome shotgun (WGS) entry which is preliminary data.</text>
</comment>
<evidence type="ECO:0000256" key="10">
    <source>
        <dbReference type="ARBA" id="ARBA00023098"/>
    </source>
</evidence>
<comment type="catalytic activity">
    <reaction evidence="1">
        <text>a CDP-1,2-diacyl-sn-glycerol + L-serine = a 1,2-diacyl-sn-glycero-3-phospho-L-serine + CMP + H(+)</text>
        <dbReference type="Rhea" id="RHEA:16913"/>
        <dbReference type="ChEBI" id="CHEBI:15378"/>
        <dbReference type="ChEBI" id="CHEBI:33384"/>
        <dbReference type="ChEBI" id="CHEBI:57262"/>
        <dbReference type="ChEBI" id="CHEBI:58332"/>
        <dbReference type="ChEBI" id="CHEBI:60377"/>
        <dbReference type="EC" id="2.7.8.8"/>
    </reaction>
</comment>
<dbReference type="InterPro" id="IPR004533">
    <property type="entry name" value="CDP-diaglyc--ser_O-PTrfase"/>
</dbReference>
<keyword evidence="10" id="KW-0443">Lipid metabolism</keyword>
<evidence type="ECO:0000256" key="6">
    <source>
        <dbReference type="ARBA" id="ARBA00022516"/>
    </source>
</evidence>
<dbReference type="InterPro" id="IPR012616">
    <property type="entry name" value="CDP-OH_P_trans_C"/>
</dbReference>
<keyword evidence="12" id="KW-0594">Phospholipid biosynthesis</keyword>
<feature type="transmembrane region" description="Helical" evidence="17">
    <location>
        <begin position="227"/>
        <end position="246"/>
    </location>
</feature>
<evidence type="ECO:0000256" key="1">
    <source>
        <dbReference type="ARBA" id="ARBA00000287"/>
    </source>
</evidence>
<evidence type="ECO:0000256" key="5">
    <source>
        <dbReference type="ARBA" id="ARBA00017171"/>
    </source>
</evidence>
<comment type="similarity">
    <text evidence="3 15">Belongs to the CDP-alcohol phosphatidyltransferase class-I family.</text>
</comment>
<evidence type="ECO:0000256" key="12">
    <source>
        <dbReference type="ARBA" id="ARBA00023209"/>
    </source>
</evidence>
<feature type="domain" description="CDP-alcohol phosphatidyltransferase C-terminal" evidence="18">
    <location>
        <begin position="204"/>
        <end position="240"/>
    </location>
</feature>
<evidence type="ECO:0000256" key="3">
    <source>
        <dbReference type="ARBA" id="ARBA00010441"/>
    </source>
</evidence>
<dbReference type="RefSeq" id="WP_382420197.1">
    <property type="nucleotide sequence ID" value="NZ_JBHSCW010000001.1"/>
</dbReference>
<feature type="transmembrane region" description="Helical" evidence="17">
    <location>
        <begin position="20"/>
        <end position="40"/>
    </location>
</feature>
<keyword evidence="8 17" id="KW-0812">Transmembrane</keyword>
<feature type="transmembrane region" description="Helical" evidence="17">
    <location>
        <begin position="205"/>
        <end position="221"/>
    </location>
</feature>
<feature type="transmembrane region" description="Helical" evidence="17">
    <location>
        <begin position="46"/>
        <end position="64"/>
    </location>
</feature>
<keyword evidence="6" id="KW-0444">Lipid biosynthesis</keyword>
<reference evidence="20" key="1">
    <citation type="journal article" date="2019" name="Int. J. Syst. Evol. Microbiol.">
        <title>The Global Catalogue of Microorganisms (GCM) 10K type strain sequencing project: providing services to taxonomists for standard genome sequencing and annotation.</title>
        <authorList>
            <consortium name="The Broad Institute Genomics Platform"/>
            <consortium name="The Broad Institute Genome Sequencing Center for Infectious Disease"/>
            <person name="Wu L."/>
            <person name="Ma J."/>
        </authorList>
    </citation>
    <scope>NUCLEOTIDE SEQUENCE [LARGE SCALE GENOMIC DNA]</scope>
    <source>
        <strain evidence="20">CECT 8472</strain>
    </source>
</reference>
<dbReference type="Proteomes" id="UP001595799">
    <property type="component" value="Unassembled WGS sequence"/>
</dbReference>
<dbReference type="EMBL" id="JBHSCW010000001">
    <property type="protein sequence ID" value="MFC4350088.1"/>
    <property type="molecule type" value="Genomic_DNA"/>
</dbReference>
<dbReference type="EC" id="2.7.8.8" evidence="4"/>
<sequence>MLKRRRRNRRKQRNPQGASLGRLVPNALTVAALSSGLTAVRFAYEGSWNAAIVAILVAAILDGLDGRMARLLRATSTFGAELDSLSDVIAFGVAPAMILYFWALDGPGSAAWVVALFYVVCVALRLARYNTDQDKPSYAYNYFTGVPSPAGAIVVLLPLVLSREVGSELVSEPLFVTGWMTLIGILMVTRIPTFAVRSQQIPNRYVLPLLAAVGLLTAGLAELPWWTITLGSVIYLASIPLAYWAYKRLEAKVALAEEEGLDDESSTNDPAGNGASDPVPLHKRK</sequence>
<dbReference type="InterPro" id="IPR043130">
    <property type="entry name" value="CDP-OH_PTrfase_TM_dom"/>
</dbReference>
<proteinExistence type="inferred from homology"/>
<organism evidence="19 20">
    <name type="scientific">Fodinicurvata halophila</name>
    <dbReference type="NCBI Taxonomy" id="1419723"/>
    <lineage>
        <taxon>Bacteria</taxon>
        <taxon>Pseudomonadati</taxon>
        <taxon>Pseudomonadota</taxon>
        <taxon>Alphaproteobacteria</taxon>
        <taxon>Rhodospirillales</taxon>
        <taxon>Rhodovibrionaceae</taxon>
        <taxon>Fodinicurvata</taxon>
    </lineage>
</organism>
<keyword evidence="20" id="KW-1185">Reference proteome</keyword>
<evidence type="ECO:0000256" key="2">
    <source>
        <dbReference type="ARBA" id="ARBA00004127"/>
    </source>
</evidence>
<evidence type="ECO:0000256" key="15">
    <source>
        <dbReference type="RuleBase" id="RU003750"/>
    </source>
</evidence>
<keyword evidence="13" id="KW-1208">Phospholipid metabolism</keyword>
<evidence type="ECO:0000259" key="18">
    <source>
        <dbReference type="Pfam" id="PF08009"/>
    </source>
</evidence>
<evidence type="ECO:0000256" key="14">
    <source>
        <dbReference type="ARBA" id="ARBA00032361"/>
    </source>
</evidence>
<protein>
    <recommendedName>
        <fullName evidence="5">CDP-diacylglycerol--serine O-phosphatidyltransferase</fullName>
        <ecNumber evidence="4">2.7.8.8</ecNumber>
    </recommendedName>
    <alternativeName>
        <fullName evidence="14">Phosphatidylserine synthase</fullName>
    </alternativeName>
</protein>
<dbReference type="InterPro" id="IPR050324">
    <property type="entry name" value="CDP-alcohol_PTase-I"/>
</dbReference>
<dbReference type="GO" id="GO:0003882">
    <property type="term" value="F:CDP-diacylglycerol-serine O-phosphatidyltransferase activity"/>
    <property type="evidence" value="ECO:0007669"/>
    <property type="project" value="UniProtKB-EC"/>
</dbReference>
<dbReference type="Gene3D" id="1.20.120.1760">
    <property type="match status" value="1"/>
</dbReference>
<evidence type="ECO:0000256" key="13">
    <source>
        <dbReference type="ARBA" id="ARBA00023264"/>
    </source>
</evidence>
<accession>A0ABV8UH04</accession>
<keyword evidence="9 17" id="KW-1133">Transmembrane helix</keyword>
<evidence type="ECO:0000256" key="4">
    <source>
        <dbReference type="ARBA" id="ARBA00013174"/>
    </source>
</evidence>
<evidence type="ECO:0000256" key="7">
    <source>
        <dbReference type="ARBA" id="ARBA00022679"/>
    </source>
</evidence>
<dbReference type="InterPro" id="IPR048254">
    <property type="entry name" value="CDP_ALCOHOL_P_TRANSF_CS"/>
</dbReference>
<feature type="transmembrane region" description="Helical" evidence="17">
    <location>
        <begin position="139"/>
        <end position="161"/>
    </location>
</feature>
<dbReference type="Pfam" id="PF08009">
    <property type="entry name" value="CDP-OH_P_tran_2"/>
    <property type="match status" value="1"/>
</dbReference>
<comment type="subcellular location">
    <subcellularLocation>
        <location evidence="2">Endomembrane system</location>
        <topology evidence="2">Multi-pass membrane protein</topology>
    </subcellularLocation>
</comment>
<evidence type="ECO:0000256" key="11">
    <source>
        <dbReference type="ARBA" id="ARBA00023136"/>
    </source>
</evidence>
<dbReference type="Pfam" id="PF01066">
    <property type="entry name" value="CDP-OH_P_transf"/>
    <property type="match status" value="1"/>
</dbReference>